<dbReference type="EMBL" id="RJUL01000005">
    <property type="protein sequence ID" value="ROQ25814.1"/>
    <property type="molecule type" value="Genomic_DNA"/>
</dbReference>
<protein>
    <submittedName>
        <fullName evidence="1">Uncharacterized protein DUF2787</fullName>
    </submittedName>
</protein>
<keyword evidence="2" id="KW-1185">Reference proteome</keyword>
<dbReference type="Gene3D" id="3.10.450.430">
    <property type="entry name" value="Protein of unknown function DUF2787"/>
    <property type="match status" value="1"/>
</dbReference>
<dbReference type="Pfam" id="PF10980">
    <property type="entry name" value="DUF2787"/>
    <property type="match status" value="1"/>
</dbReference>
<evidence type="ECO:0000313" key="2">
    <source>
        <dbReference type="Proteomes" id="UP000268033"/>
    </source>
</evidence>
<comment type="caution">
    <text evidence="1">The sequence shown here is derived from an EMBL/GenBank/DDBJ whole genome shotgun (WGS) entry which is preliminary data.</text>
</comment>
<reference evidence="1 2" key="1">
    <citation type="submission" date="2018-11" db="EMBL/GenBank/DDBJ databases">
        <title>Genomic Encyclopedia of Type Strains, Phase IV (KMG-IV): sequencing the most valuable type-strain genomes for metagenomic binning, comparative biology and taxonomic classification.</title>
        <authorList>
            <person name="Goeker M."/>
        </authorList>
    </citation>
    <scope>NUCLEOTIDE SEQUENCE [LARGE SCALE GENOMIC DNA]</scope>
    <source>
        <strain evidence="1 2">DSM 21945</strain>
    </source>
</reference>
<dbReference type="AlphaFoldDB" id="A0A3N1P128"/>
<proteinExistence type="predicted"/>
<gene>
    <name evidence="1" type="ORF">EDC28_105123</name>
</gene>
<dbReference type="RefSeq" id="WP_123421570.1">
    <property type="nucleotide sequence ID" value="NZ_RJUL01000005.1"/>
</dbReference>
<dbReference type="InterPro" id="IPR021248">
    <property type="entry name" value="DUF2787"/>
</dbReference>
<dbReference type="STRING" id="584787.GCA_001247655_03233"/>
<sequence length="135" mass="15278">MAVKSPCSEAKLAAGLQVILGATAAQYPHSESLTLNFRDPHYSPDAGGYHPVEIRMSKAHGDWYVEYLTDFAYYGPPGYAELARELDFNLLHGNGYQNFVGDVPLRAMKSLFRTWQQNFLTYHQWGVFRLTVTSE</sequence>
<organism evidence="1 2">
    <name type="scientific">Gallaecimonas pentaromativorans</name>
    <dbReference type="NCBI Taxonomy" id="584787"/>
    <lineage>
        <taxon>Bacteria</taxon>
        <taxon>Pseudomonadati</taxon>
        <taxon>Pseudomonadota</taxon>
        <taxon>Gammaproteobacteria</taxon>
        <taxon>Enterobacterales</taxon>
        <taxon>Gallaecimonadaceae</taxon>
        <taxon>Gallaecimonas</taxon>
    </lineage>
</organism>
<dbReference type="Proteomes" id="UP000268033">
    <property type="component" value="Unassembled WGS sequence"/>
</dbReference>
<dbReference type="PANTHER" id="PTHR38978:SF2">
    <property type="entry name" value="DUF2787 DOMAIN-CONTAINING PROTEIN"/>
    <property type="match status" value="1"/>
</dbReference>
<evidence type="ECO:0000313" key="1">
    <source>
        <dbReference type="EMBL" id="ROQ25814.1"/>
    </source>
</evidence>
<dbReference type="PANTHER" id="PTHR38978">
    <property type="entry name" value="DUF2787 DOMAIN-CONTAINING PROTEIN"/>
    <property type="match status" value="1"/>
</dbReference>
<accession>A0A3N1P128</accession>
<name>A0A3N1P128_9GAMM</name>